<protein>
    <submittedName>
        <fullName evidence="2">Uncharacterized protein</fullName>
    </submittedName>
</protein>
<evidence type="ECO:0000313" key="3">
    <source>
        <dbReference type="Proteomes" id="UP000886998"/>
    </source>
</evidence>
<feature type="compositionally biased region" description="Pro residues" evidence="1">
    <location>
        <begin position="95"/>
        <end position="107"/>
    </location>
</feature>
<dbReference type="Proteomes" id="UP000886998">
    <property type="component" value="Unassembled WGS sequence"/>
</dbReference>
<evidence type="ECO:0000256" key="1">
    <source>
        <dbReference type="SAM" id="MobiDB-lite"/>
    </source>
</evidence>
<keyword evidence="3" id="KW-1185">Reference proteome</keyword>
<organism evidence="2 3">
    <name type="scientific">Trichonephila inaurata madagascariensis</name>
    <dbReference type="NCBI Taxonomy" id="2747483"/>
    <lineage>
        <taxon>Eukaryota</taxon>
        <taxon>Metazoa</taxon>
        <taxon>Ecdysozoa</taxon>
        <taxon>Arthropoda</taxon>
        <taxon>Chelicerata</taxon>
        <taxon>Arachnida</taxon>
        <taxon>Araneae</taxon>
        <taxon>Araneomorphae</taxon>
        <taxon>Entelegynae</taxon>
        <taxon>Araneoidea</taxon>
        <taxon>Nephilidae</taxon>
        <taxon>Trichonephila</taxon>
        <taxon>Trichonephila inaurata</taxon>
    </lineage>
</organism>
<dbReference type="AlphaFoldDB" id="A0A8X6WUE2"/>
<feature type="compositionally biased region" description="Basic and acidic residues" evidence="1">
    <location>
        <begin position="62"/>
        <end position="81"/>
    </location>
</feature>
<accession>A0A8X6WUE2</accession>
<proteinExistence type="predicted"/>
<reference evidence="2" key="1">
    <citation type="submission" date="2020-08" db="EMBL/GenBank/DDBJ databases">
        <title>Multicomponent nature underlies the extraordinary mechanical properties of spider dragline silk.</title>
        <authorList>
            <person name="Kono N."/>
            <person name="Nakamura H."/>
            <person name="Mori M."/>
            <person name="Yoshida Y."/>
            <person name="Ohtoshi R."/>
            <person name="Malay A.D."/>
            <person name="Moran D.A.P."/>
            <person name="Tomita M."/>
            <person name="Numata K."/>
            <person name="Arakawa K."/>
        </authorList>
    </citation>
    <scope>NUCLEOTIDE SEQUENCE</scope>
</reference>
<feature type="compositionally biased region" description="Polar residues" evidence="1">
    <location>
        <begin position="108"/>
        <end position="134"/>
    </location>
</feature>
<name>A0A8X6WUE2_9ARAC</name>
<feature type="region of interest" description="Disordered" evidence="1">
    <location>
        <begin position="49"/>
        <end position="134"/>
    </location>
</feature>
<evidence type="ECO:0000313" key="2">
    <source>
        <dbReference type="EMBL" id="GFY41662.1"/>
    </source>
</evidence>
<gene>
    <name evidence="2" type="ORF">TNIN_201521</name>
</gene>
<dbReference type="EMBL" id="BMAV01002615">
    <property type="protein sequence ID" value="GFY41662.1"/>
    <property type="molecule type" value="Genomic_DNA"/>
</dbReference>
<comment type="caution">
    <text evidence="2">The sequence shown here is derived from an EMBL/GenBank/DDBJ whole genome shotgun (WGS) entry which is preliminary data.</text>
</comment>
<sequence>MWRTLREISTTSVPNIIWCGKPHLTKDCKKPEATDPTCCKCHSKHPANFLGFPNNPLNKPPPPDKKKAQKERVNKRKEMIAKLRKNTSPTEKPNPVFPKPTVNPPKSPTNLYSQAATSSLPKENPPNSQASTSTEGYLATFKMFQDPDVKEMMQVLHKFLRISKSNKSRAGKFMEIASLLGLDLFA</sequence>